<proteinExistence type="inferred from homology"/>
<reference evidence="9" key="1">
    <citation type="submission" date="2021-04" db="EMBL/GenBank/DDBJ databases">
        <title>Draft genome sequence data of methanotrophic Methylovulum sp. strain S1L and Methylomonas sp. strain S2AM isolated from boreal lake water columns.</title>
        <authorList>
            <person name="Rissanen A.J."/>
            <person name="Mangayil R."/>
            <person name="Svenning M.M."/>
            <person name="Khanongnuch R."/>
        </authorList>
    </citation>
    <scope>NUCLEOTIDE SEQUENCE</scope>
    <source>
        <strain evidence="9">S2AM</strain>
    </source>
</reference>
<dbReference type="Proteomes" id="UP000676649">
    <property type="component" value="Chromosome"/>
</dbReference>
<organism evidence="9 10">
    <name type="scientific">Methylomonas paludis</name>
    <dbReference type="NCBI Taxonomy" id="1173101"/>
    <lineage>
        <taxon>Bacteria</taxon>
        <taxon>Pseudomonadati</taxon>
        <taxon>Pseudomonadota</taxon>
        <taxon>Gammaproteobacteria</taxon>
        <taxon>Methylococcales</taxon>
        <taxon>Methylococcaceae</taxon>
        <taxon>Methylomonas</taxon>
    </lineage>
</organism>
<evidence type="ECO:0000313" key="10">
    <source>
        <dbReference type="Proteomes" id="UP000676649"/>
    </source>
</evidence>
<keyword evidence="3 6" id="KW-0731">Sigma factor</keyword>
<keyword evidence="5 6" id="KW-0804">Transcription</keyword>
<dbReference type="InterPro" id="IPR013325">
    <property type="entry name" value="RNA_pol_sigma_r2"/>
</dbReference>
<dbReference type="PROSITE" id="PS01063">
    <property type="entry name" value="SIGMA70_ECF"/>
    <property type="match status" value="1"/>
</dbReference>
<dbReference type="InterPro" id="IPR014284">
    <property type="entry name" value="RNA_pol_sigma-70_dom"/>
</dbReference>
<dbReference type="InterPro" id="IPR036388">
    <property type="entry name" value="WH-like_DNA-bd_sf"/>
</dbReference>
<evidence type="ECO:0000256" key="5">
    <source>
        <dbReference type="ARBA" id="ARBA00023163"/>
    </source>
</evidence>
<feature type="domain" description="RNA polymerase sigma-70 region 2" evidence="7">
    <location>
        <begin position="41"/>
        <end position="109"/>
    </location>
</feature>
<dbReference type="InterPro" id="IPR013249">
    <property type="entry name" value="RNA_pol_sigma70_r4_t2"/>
</dbReference>
<evidence type="ECO:0000313" key="9">
    <source>
        <dbReference type="EMBL" id="QWF72283.1"/>
    </source>
</evidence>
<evidence type="ECO:0000256" key="2">
    <source>
        <dbReference type="ARBA" id="ARBA00023015"/>
    </source>
</evidence>
<evidence type="ECO:0000256" key="6">
    <source>
        <dbReference type="RuleBase" id="RU000716"/>
    </source>
</evidence>
<dbReference type="Pfam" id="PF04542">
    <property type="entry name" value="Sigma70_r2"/>
    <property type="match status" value="1"/>
</dbReference>
<dbReference type="Gene3D" id="1.10.10.10">
    <property type="entry name" value="Winged helix-like DNA-binding domain superfamily/Winged helix DNA-binding domain"/>
    <property type="match status" value="1"/>
</dbReference>
<dbReference type="SUPFAM" id="SSF88659">
    <property type="entry name" value="Sigma3 and sigma4 domains of RNA polymerase sigma factors"/>
    <property type="match status" value="1"/>
</dbReference>
<evidence type="ECO:0000256" key="4">
    <source>
        <dbReference type="ARBA" id="ARBA00023125"/>
    </source>
</evidence>
<evidence type="ECO:0000256" key="3">
    <source>
        <dbReference type="ARBA" id="ARBA00023082"/>
    </source>
</evidence>
<dbReference type="AlphaFoldDB" id="A0A975MQP8"/>
<dbReference type="RefSeq" id="WP_215584617.1">
    <property type="nucleotide sequence ID" value="NZ_CP073754.1"/>
</dbReference>
<dbReference type="InterPro" id="IPR039425">
    <property type="entry name" value="RNA_pol_sigma-70-like"/>
</dbReference>
<dbReference type="GO" id="GO:0006352">
    <property type="term" value="P:DNA-templated transcription initiation"/>
    <property type="evidence" value="ECO:0007669"/>
    <property type="project" value="InterPro"/>
</dbReference>
<comment type="similarity">
    <text evidence="1 6">Belongs to the sigma-70 factor family. ECF subfamily.</text>
</comment>
<dbReference type="InterPro" id="IPR000838">
    <property type="entry name" value="RNA_pol_sigma70_ECF_CS"/>
</dbReference>
<dbReference type="PANTHER" id="PTHR43133">
    <property type="entry name" value="RNA POLYMERASE ECF-TYPE SIGMA FACTO"/>
    <property type="match status" value="1"/>
</dbReference>
<name>A0A975MQP8_9GAMM</name>
<protein>
    <recommendedName>
        <fullName evidence="6">RNA polymerase sigma factor</fullName>
    </recommendedName>
</protein>
<dbReference type="GO" id="GO:0016987">
    <property type="term" value="F:sigma factor activity"/>
    <property type="evidence" value="ECO:0007669"/>
    <property type="project" value="UniProtKB-KW"/>
</dbReference>
<evidence type="ECO:0000259" key="8">
    <source>
        <dbReference type="Pfam" id="PF08281"/>
    </source>
</evidence>
<feature type="domain" description="RNA polymerase sigma factor 70 region 4 type 2" evidence="8">
    <location>
        <begin position="138"/>
        <end position="189"/>
    </location>
</feature>
<dbReference type="KEGG" id="mpad:KEF85_07505"/>
<evidence type="ECO:0000259" key="7">
    <source>
        <dbReference type="Pfam" id="PF04542"/>
    </source>
</evidence>
<dbReference type="SUPFAM" id="SSF88946">
    <property type="entry name" value="Sigma2 domain of RNA polymerase sigma factors"/>
    <property type="match status" value="1"/>
</dbReference>
<keyword evidence="4 6" id="KW-0238">DNA-binding</keyword>
<dbReference type="Gene3D" id="1.10.1740.10">
    <property type="match status" value="1"/>
</dbReference>
<dbReference type="CDD" id="cd06171">
    <property type="entry name" value="Sigma70_r4"/>
    <property type="match status" value="1"/>
</dbReference>
<sequence length="198" mass="23184">MLRLVHTQHQPSLSRQSDTEMDESILLGHIAEGDAAAFELFYKMYYPRLFRFILRMTRQPESVEELIQETLLVVWEKPHKFNHDSKISTWIFGIAYHKALKSMSRHNRRRMDVDVDELKEIMGDPGANPAQHQENADWLNTALAVLSPEQRAVIELTFYHGLAYQDIAKILNCPEGTVKTRMFHARKKLQFFAETQER</sequence>
<dbReference type="EMBL" id="CP073754">
    <property type="protein sequence ID" value="QWF72283.1"/>
    <property type="molecule type" value="Genomic_DNA"/>
</dbReference>
<dbReference type="InterPro" id="IPR013324">
    <property type="entry name" value="RNA_pol_sigma_r3/r4-like"/>
</dbReference>
<dbReference type="Pfam" id="PF08281">
    <property type="entry name" value="Sigma70_r4_2"/>
    <property type="match status" value="1"/>
</dbReference>
<gene>
    <name evidence="9" type="ORF">KEF85_07505</name>
</gene>
<keyword evidence="2 6" id="KW-0805">Transcription regulation</keyword>
<dbReference type="GO" id="GO:0003677">
    <property type="term" value="F:DNA binding"/>
    <property type="evidence" value="ECO:0007669"/>
    <property type="project" value="UniProtKB-KW"/>
</dbReference>
<dbReference type="NCBIfam" id="TIGR02937">
    <property type="entry name" value="sigma70-ECF"/>
    <property type="match status" value="1"/>
</dbReference>
<accession>A0A975MQP8</accession>
<dbReference type="InterPro" id="IPR007627">
    <property type="entry name" value="RNA_pol_sigma70_r2"/>
</dbReference>
<dbReference type="PANTHER" id="PTHR43133:SF32">
    <property type="entry name" value="BLR3042 PROTEIN"/>
    <property type="match status" value="1"/>
</dbReference>
<keyword evidence="10" id="KW-1185">Reference proteome</keyword>
<evidence type="ECO:0000256" key="1">
    <source>
        <dbReference type="ARBA" id="ARBA00010641"/>
    </source>
</evidence>